<feature type="region of interest" description="Disordered" evidence="1">
    <location>
        <begin position="1"/>
        <end position="104"/>
    </location>
</feature>
<evidence type="ECO:0000313" key="2">
    <source>
        <dbReference type="EMBL" id="KAF2751104.1"/>
    </source>
</evidence>
<feature type="compositionally biased region" description="Low complexity" evidence="1">
    <location>
        <begin position="91"/>
        <end position="100"/>
    </location>
</feature>
<reference evidence="2" key="1">
    <citation type="journal article" date="2020" name="Stud. Mycol.">
        <title>101 Dothideomycetes genomes: a test case for predicting lifestyles and emergence of pathogens.</title>
        <authorList>
            <person name="Haridas S."/>
            <person name="Albert R."/>
            <person name="Binder M."/>
            <person name="Bloem J."/>
            <person name="Labutti K."/>
            <person name="Salamov A."/>
            <person name="Andreopoulos B."/>
            <person name="Baker S."/>
            <person name="Barry K."/>
            <person name="Bills G."/>
            <person name="Bluhm B."/>
            <person name="Cannon C."/>
            <person name="Castanera R."/>
            <person name="Culley D."/>
            <person name="Daum C."/>
            <person name="Ezra D."/>
            <person name="Gonzalez J."/>
            <person name="Henrissat B."/>
            <person name="Kuo A."/>
            <person name="Liang C."/>
            <person name="Lipzen A."/>
            <person name="Lutzoni F."/>
            <person name="Magnuson J."/>
            <person name="Mondo S."/>
            <person name="Nolan M."/>
            <person name="Ohm R."/>
            <person name="Pangilinan J."/>
            <person name="Park H.-J."/>
            <person name="Ramirez L."/>
            <person name="Alfaro M."/>
            <person name="Sun H."/>
            <person name="Tritt A."/>
            <person name="Yoshinaga Y."/>
            <person name="Zwiers L.-H."/>
            <person name="Turgeon B."/>
            <person name="Goodwin S."/>
            <person name="Spatafora J."/>
            <person name="Crous P."/>
            <person name="Grigoriev I."/>
        </authorList>
    </citation>
    <scope>NUCLEOTIDE SEQUENCE</scope>
    <source>
        <strain evidence="2">CBS 119925</strain>
    </source>
</reference>
<name>A0A6A6VMZ8_9PLEO</name>
<sequence>MHEGLTLGPKRGNGHRPTFEPAQSSPPRSQTGSSLDPLPSQEGQIRSTSPILAHFPLPSTVSASSSLRSLTKKRASSSSRPRALHTTALDPSQPTTSCTSPPRPPTLLGNCQVHVRDARLASLLEELIPGFIKAKTCRFFPWSFF</sequence>
<evidence type="ECO:0000256" key="1">
    <source>
        <dbReference type="SAM" id="MobiDB-lite"/>
    </source>
</evidence>
<gene>
    <name evidence="2" type="ORF">M011DRAFT_101532</name>
</gene>
<feature type="compositionally biased region" description="Polar residues" evidence="1">
    <location>
        <begin position="21"/>
        <end position="34"/>
    </location>
</feature>
<dbReference type="EMBL" id="MU006562">
    <property type="protein sequence ID" value="KAF2751104.1"/>
    <property type="molecule type" value="Genomic_DNA"/>
</dbReference>
<feature type="compositionally biased region" description="Polar residues" evidence="1">
    <location>
        <begin position="41"/>
        <end position="50"/>
    </location>
</feature>
<accession>A0A6A6VMZ8</accession>
<dbReference type="AlphaFoldDB" id="A0A6A6VMZ8"/>
<protein>
    <submittedName>
        <fullName evidence="2">Uncharacterized protein</fullName>
    </submittedName>
</protein>
<keyword evidence="3" id="KW-1185">Reference proteome</keyword>
<proteinExistence type="predicted"/>
<organism evidence="2 3">
    <name type="scientific">Sporormia fimetaria CBS 119925</name>
    <dbReference type="NCBI Taxonomy" id="1340428"/>
    <lineage>
        <taxon>Eukaryota</taxon>
        <taxon>Fungi</taxon>
        <taxon>Dikarya</taxon>
        <taxon>Ascomycota</taxon>
        <taxon>Pezizomycotina</taxon>
        <taxon>Dothideomycetes</taxon>
        <taxon>Pleosporomycetidae</taxon>
        <taxon>Pleosporales</taxon>
        <taxon>Sporormiaceae</taxon>
        <taxon>Sporormia</taxon>
    </lineage>
</organism>
<feature type="compositionally biased region" description="Low complexity" evidence="1">
    <location>
        <begin position="59"/>
        <end position="69"/>
    </location>
</feature>
<evidence type="ECO:0000313" key="3">
    <source>
        <dbReference type="Proteomes" id="UP000799440"/>
    </source>
</evidence>
<dbReference type="Proteomes" id="UP000799440">
    <property type="component" value="Unassembled WGS sequence"/>
</dbReference>